<dbReference type="InterPro" id="IPR018247">
    <property type="entry name" value="EF_Hand_1_Ca_BS"/>
</dbReference>
<gene>
    <name evidence="3" type="ORF">M2319_003739</name>
</gene>
<dbReference type="EMBL" id="JAOQNS010000012">
    <property type="protein sequence ID" value="MCW2309385.1"/>
    <property type="molecule type" value="Genomic_DNA"/>
</dbReference>
<dbReference type="Gene3D" id="1.10.238.10">
    <property type="entry name" value="EF-hand"/>
    <property type="match status" value="1"/>
</dbReference>
<feature type="signal peptide" evidence="1">
    <location>
        <begin position="1"/>
        <end position="22"/>
    </location>
</feature>
<sequence length="207" mass="21409">MKRKTILALSLVTATVVGGAFAIPALAGGWGPGNCGGGMRGPGAWGHGAWGPGTGGPGAMMQQQGGMPGGQWGNMPGPRGRAMHGRMGFGPRGGMGPMNSAVFRAFDTDKDGTVSADEIEKGVASLQKKFDTDGNGTLSFPEFQALHAEVTRDFARRPFQMMDRNADGQVSADELRFPAQMLARFAPYDIGAGDTIGTPPADAPDAK</sequence>
<dbReference type="InterPro" id="IPR002048">
    <property type="entry name" value="EF_hand_dom"/>
</dbReference>
<evidence type="ECO:0000313" key="4">
    <source>
        <dbReference type="Proteomes" id="UP001209755"/>
    </source>
</evidence>
<feature type="domain" description="EF-hand" evidence="2">
    <location>
        <begin position="101"/>
        <end position="129"/>
    </location>
</feature>
<organism evidence="3 4">
    <name type="scientific">Rhodobium gokarnense</name>
    <dbReference type="NCBI Taxonomy" id="364296"/>
    <lineage>
        <taxon>Bacteria</taxon>
        <taxon>Pseudomonadati</taxon>
        <taxon>Pseudomonadota</taxon>
        <taxon>Alphaproteobacteria</taxon>
        <taxon>Hyphomicrobiales</taxon>
        <taxon>Rhodobiaceae</taxon>
        <taxon>Rhodobium</taxon>
    </lineage>
</organism>
<protein>
    <recommendedName>
        <fullName evidence="2">EF-hand domain-containing protein</fullName>
    </recommendedName>
</protein>
<feature type="chain" id="PRO_5045760279" description="EF-hand domain-containing protein" evidence="1">
    <location>
        <begin position="23"/>
        <end position="207"/>
    </location>
</feature>
<evidence type="ECO:0000259" key="2">
    <source>
        <dbReference type="PROSITE" id="PS50222"/>
    </source>
</evidence>
<evidence type="ECO:0000313" key="3">
    <source>
        <dbReference type="EMBL" id="MCW2309385.1"/>
    </source>
</evidence>
<dbReference type="Proteomes" id="UP001209755">
    <property type="component" value="Unassembled WGS sequence"/>
</dbReference>
<dbReference type="SMART" id="SM00054">
    <property type="entry name" value="EFh"/>
    <property type="match status" value="3"/>
</dbReference>
<keyword evidence="1" id="KW-0732">Signal</keyword>
<dbReference type="PROSITE" id="PS50222">
    <property type="entry name" value="EF_HAND_2"/>
    <property type="match status" value="2"/>
</dbReference>
<dbReference type="RefSeq" id="WP_264602968.1">
    <property type="nucleotide sequence ID" value="NZ_JAOQNS010000012.1"/>
</dbReference>
<accession>A0ABT3HG55</accession>
<keyword evidence="4" id="KW-1185">Reference proteome</keyword>
<proteinExistence type="predicted"/>
<dbReference type="InterPro" id="IPR011992">
    <property type="entry name" value="EF-hand-dom_pair"/>
</dbReference>
<comment type="caution">
    <text evidence="3">The sequence shown here is derived from an EMBL/GenBank/DDBJ whole genome shotgun (WGS) entry which is preliminary data.</text>
</comment>
<feature type="domain" description="EF-hand" evidence="2">
    <location>
        <begin position="150"/>
        <end position="185"/>
    </location>
</feature>
<reference evidence="4" key="1">
    <citation type="submission" date="2023-07" db="EMBL/GenBank/DDBJ databases">
        <title>Genome sequencing of Purple Non-Sulfur Bacteria from various extreme environments.</title>
        <authorList>
            <person name="Mayer M."/>
        </authorList>
    </citation>
    <scope>NUCLEOTIDE SEQUENCE [LARGE SCALE GENOMIC DNA]</scope>
    <source>
        <strain evidence="4">DSM 17935</strain>
    </source>
</reference>
<dbReference type="Pfam" id="PF13202">
    <property type="entry name" value="EF-hand_5"/>
    <property type="match status" value="3"/>
</dbReference>
<dbReference type="PROSITE" id="PS00018">
    <property type="entry name" value="EF_HAND_1"/>
    <property type="match status" value="2"/>
</dbReference>
<evidence type="ECO:0000256" key="1">
    <source>
        <dbReference type="SAM" id="SignalP"/>
    </source>
</evidence>
<name>A0ABT3HG55_9HYPH</name>
<dbReference type="SUPFAM" id="SSF47473">
    <property type="entry name" value="EF-hand"/>
    <property type="match status" value="1"/>
</dbReference>